<accession>A0ABD3QUQ5</accession>
<gene>
    <name evidence="1" type="ORF">ACHAW5_006386</name>
</gene>
<dbReference type="EMBL" id="JALLAZ020000107">
    <property type="protein sequence ID" value="KAL3803624.1"/>
    <property type="molecule type" value="Genomic_DNA"/>
</dbReference>
<organism evidence="1 2">
    <name type="scientific">Stephanodiscus triporus</name>
    <dbReference type="NCBI Taxonomy" id="2934178"/>
    <lineage>
        <taxon>Eukaryota</taxon>
        <taxon>Sar</taxon>
        <taxon>Stramenopiles</taxon>
        <taxon>Ochrophyta</taxon>
        <taxon>Bacillariophyta</taxon>
        <taxon>Coscinodiscophyceae</taxon>
        <taxon>Thalassiosirophycidae</taxon>
        <taxon>Stephanodiscales</taxon>
        <taxon>Stephanodiscaceae</taxon>
        <taxon>Stephanodiscus</taxon>
    </lineage>
</organism>
<sequence length="137" mass="15291">MTPDHRWQVQLTGPYLRSLHTSSAITHPNHERPISLSSLDPSCALGFYVRDRDDFARFLRSIESLTAEHCRPNGLPEIVTVAERTPNYELDVSSAISEMIGRGGARDVADCLDGFSMQSDAAHEEDDNDDDDDFVLI</sequence>
<name>A0ABD3QUQ5_9STRA</name>
<dbReference type="InterPro" id="IPR038765">
    <property type="entry name" value="Papain-like_cys_pep_sf"/>
</dbReference>
<dbReference type="Proteomes" id="UP001530315">
    <property type="component" value="Unassembled WGS sequence"/>
</dbReference>
<keyword evidence="2" id="KW-1185">Reference proteome</keyword>
<evidence type="ECO:0000313" key="2">
    <source>
        <dbReference type="Proteomes" id="UP001530315"/>
    </source>
</evidence>
<comment type="caution">
    <text evidence="1">The sequence shown here is derived from an EMBL/GenBank/DDBJ whole genome shotgun (WGS) entry which is preliminary data.</text>
</comment>
<dbReference type="AlphaFoldDB" id="A0ABD3QUQ5"/>
<proteinExistence type="predicted"/>
<dbReference type="SUPFAM" id="SSF54001">
    <property type="entry name" value="Cysteine proteinases"/>
    <property type="match status" value="1"/>
</dbReference>
<reference evidence="1 2" key="1">
    <citation type="submission" date="2024-10" db="EMBL/GenBank/DDBJ databases">
        <title>Updated reference genomes for cyclostephanoid diatoms.</title>
        <authorList>
            <person name="Roberts W.R."/>
            <person name="Alverson A.J."/>
        </authorList>
    </citation>
    <scope>NUCLEOTIDE SEQUENCE [LARGE SCALE GENOMIC DNA]</scope>
    <source>
        <strain evidence="1 2">AJA276-08</strain>
    </source>
</reference>
<protein>
    <submittedName>
        <fullName evidence="1">Uncharacterized protein</fullName>
    </submittedName>
</protein>
<evidence type="ECO:0000313" key="1">
    <source>
        <dbReference type="EMBL" id="KAL3803624.1"/>
    </source>
</evidence>